<feature type="compositionally biased region" description="Basic and acidic residues" evidence="1">
    <location>
        <begin position="422"/>
        <end position="433"/>
    </location>
</feature>
<comment type="caution">
    <text evidence="2">The sequence shown here is derived from an EMBL/GenBank/DDBJ whole genome shotgun (WGS) entry which is preliminary data.</text>
</comment>
<feature type="compositionally biased region" description="Polar residues" evidence="1">
    <location>
        <begin position="270"/>
        <end position="284"/>
    </location>
</feature>
<feature type="compositionally biased region" description="Polar residues" evidence="1">
    <location>
        <begin position="444"/>
        <end position="466"/>
    </location>
</feature>
<proteinExistence type="predicted"/>
<protein>
    <submittedName>
        <fullName evidence="2">Uncharacterized protein</fullName>
    </submittedName>
</protein>
<feature type="compositionally biased region" description="Basic and acidic residues" evidence="1">
    <location>
        <begin position="207"/>
        <end position="223"/>
    </location>
</feature>
<gene>
    <name evidence="2" type="ORF">Trco_004725</name>
</gene>
<evidence type="ECO:0000313" key="3">
    <source>
        <dbReference type="Proteomes" id="UP000827724"/>
    </source>
</evidence>
<name>A0A9P8TV18_9HYPO</name>
<feature type="compositionally biased region" description="Basic and acidic residues" evidence="1">
    <location>
        <begin position="309"/>
        <end position="319"/>
    </location>
</feature>
<organism evidence="2 3">
    <name type="scientific">Trichoderma cornu-damae</name>
    <dbReference type="NCBI Taxonomy" id="654480"/>
    <lineage>
        <taxon>Eukaryota</taxon>
        <taxon>Fungi</taxon>
        <taxon>Dikarya</taxon>
        <taxon>Ascomycota</taxon>
        <taxon>Pezizomycotina</taxon>
        <taxon>Sordariomycetes</taxon>
        <taxon>Hypocreomycetidae</taxon>
        <taxon>Hypocreales</taxon>
        <taxon>Hypocreaceae</taxon>
        <taxon>Trichoderma</taxon>
    </lineage>
</organism>
<feature type="region of interest" description="Disordered" evidence="1">
    <location>
        <begin position="1"/>
        <end position="26"/>
    </location>
</feature>
<evidence type="ECO:0000313" key="2">
    <source>
        <dbReference type="EMBL" id="KAH6605572.1"/>
    </source>
</evidence>
<sequence length="544" mass="59245">MNPPVKQNHDGNTATPASGVRRLIPRRGSVVADLRRLFERELDENAASTTYEPKHVASPTTINECNDHKTLPIANSPGKGPSMLGTLAVKAGSPAKSDSQEERDVVPDLVSLRSHVEHPEYLPRPLASPDRSSRRSDESNLAGESKKSGGIWKRGAEPRFKLQGGVFLHKTPSPLKNMVVTELETWCPESYEPSPDVASRSESGNMRSDRKAQKNSYLEHGEGAEPDLPESHLQPYIPLCHPCQDALLSSSTTHAAGDPTELRRSEGPSLPTSRSAPSHQSKVSNLRRRFDNSLPSSASMPLLWKRHPRTDTANDERPPAQEGKAAKATNLASRSNPDMPPSRSASSLKGPARQTSRLDGSVPTHSREASTRRGLKETIGLFESMSHQTNGEDRFRHIPRASSSPTFLKSVAAESGLASDWQPEKTEAKDRDPSPSSRPLPSAESETLRSNSRSPGRESIGSSQASDVKPLLYAKPSAAKASRHRRSFIKKPDLSRELYLGRTGGERRTLAPKAASGRATLCSAEASMWMAREEEDPTCNSKTG</sequence>
<keyword evidence="3" id="KW-1185">Reference proteome</keyword>
<evidence type="ECO:0000256" key="1">
    <source>
        <dbReference type="SAM" id="MobiDB-lite"/>
    </source>
</evidence>
<dbReference type="Proteomes" id="UP000827724">
    <property type="component" value="Unassembled WGS sequence"/>
</dbReference>
<reference evidence="2" key="1">
    <citation type="submission" date="2021-08" db="EMBL/GenBank/DDBJ databases">
        <title>Chromosome-Level Trichoderma cornu-damae using Hi-C Data.</title>
        <authorList>
            <person name="Kim C.S."/>
        </authorList>
    </citation>
    <scope>NUCLEOTIDE SEQUENCE</scope>
    <source>
        <strain evidence="2">KA19-0412C</strain>
    </source>
</reference>
<dbReference type="EMBL" id="JAIWOZ010000004">
    <property type="protein sequence ID" value="KAH6605572.1"/>
    <property type="molecule type" value="Genomic_DNA"/>
</dbReference>
<feature type="compositionally biased region" description="Polar residues" evidence="1">
    <location>
        <begin position="343"/>
        <end position="358"/>
    </location>
</feature>
<accession>A0A9P8TV18</accession>
<dbReference type="AlphaFoldDB" id="A0A9P8TV18"/>
<feature type="region of interest" description="Disordered" evidence="1">
    <location>
        <begin position="43"/>
        <end position="155"/>
    </location>
</feature>
<feature type="compositionally biased region" description="Basic and acidic residues" evidence="1">
    <location>
        <begin position="365"/>
        <end position="374"/>
    </location>
</feature>
<feature type="region of interest" description="Disordered" evidence="1">
    <location>
        <begin position="250"/>
        <end position="374"/>
    </location>
</feature>
<feature type="region of interest" description="Disordered" evidence="1">
    <location>
        <begin position="189"/>
        <end position="233"/>
    </location>
</feature>
<feature type="region of interest" description="Disordered" evidence="1">
    <location>
        <begin position="414"/>
        <end position="495"/>
    </location>
</feature>
<dbReference type="OrthoDB" id="5084700at2759"/>